<accession>A0ABV6B8A7</accession>
<organism evidence="13 14">
    <name type="scientific">Rheinheimera tilapiae</name>
    <dbReference type="NCBI Taxonomy" id="875043"/>
    <lineage>
        <taxon>Bacteria</taxon>
        <taxon>Pseudomonadati</taxon>
        <taxon>Pseudomonadota</taxon>
        <taxon>Gammaproteobacteria</taxon>
        <taxon>Chromatiales</taxon>
        <taxon>Chromatiaceae</taxon>
        <taxon>Rheinheimera</taxon>
    </lineage>
</organism>
<evidence type="ECO:0000256" key="4">
    <source>
        <dbReference type="ARBA" id="ARBA00022692"/>
    </source>
</evidence>
<dbReference type="PANTHER" id="PTHR43221:SF2">
    <property type="entry name" value="PROTEASE HTPX HOMOLOG"/>
    <property type="match status" value="1"/>
</dbReference>
<evidence type="ECO:0000259" key="12">
    <source>
        <dbReference type="Pfam" id="PF01435"/>
    </source>
</evidence>
<keyword evidence="7" id="KW-0862">Zinc</keyword>
<reference evidence="13 14" key="1">
    <citation type="submission" date="2024-09" db="EMBL/GenBank/DDBJ databases">
        <authorList>
            <person name="Sun Q."/>
            <person name="Mori K."/>
        </authorList>
    </citation>
    <scope>NUCLEOTIDE SEQUENCE [LARGE SCALE GENOMIC DNA]</scope>
    <source>
        <strain evidence="13 14">KCTC 23315</strain>
    </source>
</reference>
<dbReference type="CDD" id="cd07340">
    <property type="entry name" value="M48B_Htpx_like"/>
    <property type="match status" value="1"/>
</dbReference>
<keyword evidence="3" id="KW-0645">Protease</keyword>
<feature type="transmembrane region" description="Helical" evidence="11">
    <location>
        <begin position="221"/>
        <end position="246"/>
    </location>
</feature>
<evidence type="ECO:0000256" key="11">
    <source>
        <dbReference type="SAM" id="Phobius"/>
    </source>
</evidence>
<comment type="caution">
    <text evidence="13">The sequence shown here is derived from an EMBL/GenBank/DDBJ whole genome shotgun (WGS) entry which is preliminary data.</text>
</comment>
<dbReference type="PANTHER" id="PTHR43221">
    <property type="entry name" value="PROTEASE HTPX"/>
    <property type="match status" value="1"/>
</dbReference>
<comment type="cofactor">
    <cofactor evidence="1">
        <name>Zn(2+)</name>
        <dbReference type="ChEBI" id="CHEBI:29105"/>
    </cofactor>
</comment>
<proteinExistence type="predicted"/>
<evidence type="ECO:0000256" key="5">
    <source>
        <dbReference type="ARBA" id="ARBA00022723"/>
    </source>
</evidence>
<feature type="transmembrane region" description="Helical" evidence="11">
    <location>
        <begin position="20"/>
        <end position="45"/>
    </location>
</feature>
<evidence type="ECO:0000256" key="7">
    <source>
        <dbReference type="ARBA" id="ARBA00022833"/>
    </source>
</evidence>
<protein>
    <submittedName>
        <fullName evidence="13">M48 family metallopeptidase</fullName>
    </submittedName>
</protein>
<evidence type="ECO:0000256" key="1">
    <source>
        <dbReference type="ARBA" id="ARBA00001947"/>
    </source>
</evidence>
<feature type="domain" description="Peptidase M48" evidence="12">
    <location>
        <begin position="112"/>
        <end position="331"/>
    </location>
</feature>
<evidence type="ECO:0000256" key="9">
    <source>
        <dbReference type="ARBA" id="ARBA00023049"/>
    </source>
</evidence>
<evidence type="ECO:0000256" key="8">
    <source>
        <dbReference type="ARBA" id="ARBA00022989"/>
    </source>
</evidence>
<evidence type="ECO:0000313" key="13">
    <source>
        <dbReference type="EMBL" id="MFC0047101.1"/>
    </source>
</evidence>
<keyword evidence="6" id="KW-0378">Hydrolase</keyword>
<evidence type="ECO:0000256" key="10">
    <source>
        <dbReference type="ARBA" id="ARBA00023136"/>
    </source>
</evidence>
<keyword evidence="2" id="KW-1003">Cell membrane</keyword>
<feature type="transmembrane region" description="Helical" evidence="11">
    <location>
        <begin position="60"/>
        <end position="80"/>
    </location>
</feature>
<keyword evidence="9" id="KW-0482">Metalloprotease</keyword>
<evidence type="ECO:0000256" key="6">
    <source>
        <dbReference type="ARBA" id="ARBA00022801"/>
    </source>
</evidence>
<dbReference type="Proteomes" id="UP001589813">
    <property type="component" value="Unassembled WGS sequence"/>
</dbReference>
<dbReference type="Pfam" id="PF01435">
    <property type="entry name" value="Peptidase_M48"/>
    <property type="match status" value="1"/>
</dbReference>
<evidence type="ECO:0000256" key="3">
    <source>
        <dbReference type="ARBA" id="ARBA00022670"/>
    </source>
</evidence>
<name>A0ABV6B8A7_9GAMM</name>
<dbReference type="EMBL" id="JBHLXP010000001">
    <property type="protein sequence ID" value="MFC0047101.1"/>
    <property type="molecule type" value="Genomic_DNA"/>
</dbReference>
<dbReference type="Gene3D" id="3.30.2010.10">
    <property type="entry name" value="Metalloproteases ('zincins'), catalytic domain"/>
    <property type="match status" value="1"/>
</dbReference>
<gene>
    <name evidence="13" type="ORF">ACFFJP_02210</name>
</gene>
<keyword evidence="14" id="KW-1185">Reference proteome</keyword>
<evidence type="ECO:0000313" key="14">
    <source>
        <dbReference type="Proteomes" id="UP001589813"/>
    </source>
</evidence>
<keyword evidence="8 11" id="KW-1133">Transmembrane helix</keyword>
<dbReference type="RefSeq" id="WP_377240034.1">
    <property type="nucleotide sequence ID" value="NZ_JBHLXP010000001.1"/>
</dbReference>
<sequence length="659" mass="71011">MAMNFFEAQQQARSRTRLLVFLFAVAVLLLVALTDFVVLIALAFLQADQLDPAAPEQFPWGYLAVSSLAVVVVIGAVVLFRLLQLKKGGKVVAEALGGRRLKSDETDPKVRVLQNVVSEMAIAAGVPTPPLYVLPEQSINAFAAGFSPADAVIGVTEGTLNLLSRDELQGVIAHEFSHILNGDMRLNLRLLALLHGILFISEAGQQLLFVRHGGGRDRNGAVLVVLGLGLSFIIIGYIGVLFGQLIKAAVSRQREYLADASAVQFTRNPAGIAGALKRIAALQQGGRVKHPQASEMSHLFFADALSRWQMGFIGGWFATHPPLPDRIKRIEPHWIGGLPDAATAATPPDAPRTEAVSQPLEQRMALLQAALLAGHSGGNAGGQMPSTLAGTLPGAPEQLLAADLKLQRQQLQAEFDSLPAAVRHASQHELPAQALLCCCLMSEHELPRQLKLVQGLGMPGLLSEVDRLFDLVQPLQPLTRLTLLQQLVPTLKQLSQSRFTHLQQLCRALIDLDGRCDTFEALVWLWLDHVVAAEFDPQAQAKARHGRLSQVLPTLLPLLHWVSLQSANPTAQLDSWQAGVRALGLEPASVLQPETQALGSMQLMPLINSTPAVKQQIWQSLRAAVAADGQLLLDELLVLQGVALLLEIPIDSAPAASGF</sequence>
<dbReference type="InterPro" id="IPR050083">
    <property type="entry name" value="HtpX_protease"/>
</dbReference>
<keyword evidence="5" id="KW-0479">Metal-binding</keyword>
<dbReference type="InterPro" id="IPR001915">
    <property type="entry name" value="Peptidase_M48"/>
</dbReference>
<keyword evidence="4 11" id="KW-0812">Transmembrane</keyword>
<evidence type="ECO:0000256" key="2">
    <source>
        <dbReference type="ARBA" id="ARBA00022475"/>
    </source>
</evidence>
<keyword evidence="10 11" id="KW-0472">Membrane</keyword>